<feature type="chain" id="PRO_5037790518" description="Low temperature-induced protein" evidence="2">
    <location>
        <begin position="35"/>
        <end position="118"/>
    </location>
</feature>
<reference evidence="3" key="2">
    <citation type="journal article" date="2022" name="Microbiol. Resour. Announc.">
        <title>Metagenome Sequencing to Explore Phylogenomics of Terrestrial Cyanobacteria.</title>
        <authorList>
            <person name="Ward R.D."/>
            <person name="Stajich J.E."/>
            <person name="Johansen J.R."/>
            <person name="Huntemann M."/>
            <person name="Clum A."/>
            <person name="Foster B."/>
            <person name="Foster B."/>
            <person name="Roux S."/>
            <person name="Palaniappan K."/>
            <person name="Varghese N."/>
            <person name="Mukherjee S."/>
            <person name="Reddy T.B.K."/>
            <person name="Daum C."/>
            <person name="Copeland A."/>
            <person name="Chen I.A."/>
            <person name="Ivanova N.N."/>
            <person name="Kyrpides N.C."/>
            <person name="Shapiro N."/>
            <person name="Eloe-Fadrosh E.A."/>
            <person name="Pietrasiak N."/>
        </authorList>
    </citation>
    <scope>NUCLEOTIDE SEQUENCE</scope>
    <source>
        <strain evidence="3">UHER 2000/2452</strain>
    </source>
</reference>
<keyword evidence="2" id="KW-0732">Signal</keyword>
<sequence length="118" mass="12703">MNFTKVKSIFSSSIRFVAIAFACTLILFSNGVPAFAGGTPTDPREGSARLDSLQQKAEEILQKPPIGMKETQAEANKGINEIQGDSDANDMSRPSNSRQVKSAAERVTEALEKVTGKE</sequence>
<gene>
    <name evidence="3" type="ORF">KME15_07445</name>
</gene>
<accession>A0A951ULT3</accession>
<evidence type="ECO:0000256" key="1">
    <source>
        <dbReference type="SAM" id="MobiDB-lite"/>
    </source>
</evidence>
<name>A0A951ULT3_9CYAN</name>
<evidence type="ECO:0000256" key="2">
    <source>
        <dbReference type="SAM" id="SignalP"/>
    </source>
</evidence>
<proteinExistence type="predicted"/>
<evidence type="ECO:0008006" key="5">
    <source>
        <dbReference type="Google" id="ProtNLM"/>
    </source>
</evidence>
<feature type="region of interest" description="Disordered" evidence="1">
    <location>
        <begin position="78"/>
        <end position="118"/>
    </location>
</feature>
<dbReference type="Proteomes" id="UP000757435">
    <property type="component" value="Unassembled WGS sequence"/>
</dbReference>
<reference evidence="3" key="1">
    <citation type="submission" date="2021-05" db="EMBL/GenBank/DDBJ databases">
        <authorList>
            <person name="Pietrasiak N."/>
            <person name="Ward R."/>
            <person name="Stajich J.E."/>
            <person name="Kurbessoian T."/>
        </authorList>
    </citation>
    <scope>NUCLEOTIDE SEQUENCE</scope>
    <source>
        <strain evidence="3">UHER 2000/2452</strain>
    </source>
</reference>
<organism evidence="3 4">
    <name type="scientific">Drouetiella hepatica Uher 2000/2452</name>
    <dbReference type="NCBI Taxonomy" id="904376"/>
    <lineage>
        <taxon>Bacteria</taxon>
        <taxon>Bacillati</taxon>
        <taxon>Cyanobacteriota</taxon>
        <taxon>Cyanophyceae</taxon>
        <taxon>Oculatellales</taxon>
        <taxon>Oculatellaceae</taxon>
        <taxon>Drouetiella</taxon>
    </lineage>
</organism>
<dbReference type="AlphaFoldDB" id="A0A951ULT3"/>
<protein>
    <recommendedName>
        <fullName evidence="5">Low temperature-induced protein</fullName>
    </recommendedName>
</protein>
<comment type="caution">
    <text evidence="3">The sequence shown here is derived from an EMBL/GenBank/DDBJ whole genome shotgun (WGS) entry which is preliminary data.</text>
</comment>
<evidence type="ECO:0000313" key="4">
    <source>
        <dbReference type="Proteomes" id="UP000757435"/>
    </source>
</evidence>
<feature type="compositionally biased region" description="Basic and acidic residues" evidence="1">
    <location>
        <begin position="103"/>
        <end position="118"/>
    </location>
</feature>
<evidence type="ECO:0000313" key="3">
    <source>
        <dbReference type="EMBL" id="MBW4658492.1"/>
    </source>
</evidence>
<feature type="signal peptide" evidence="2">
    <location>
        <begin position="1"/>
        <end position="34"/>
    </location>
</feature>
<dbReference type="EMBL" id="JAHHHD010000005">
    <property type="protein sequence ID" value="MBW4658492.1"/>
    <property type="molecule type" value="Genomic_DNA"/>
</dbReference>